<dbReference type="Gene3D" id="3.30.420.10">
    <property type="entry name" value="Ribonuclease H-like superfamily/Ribonuclease H"/>
    <property type="match status" value="1"/>
</dbReference>
<dbReference type="Proteomes" id="UP000475862">
    <property type="component" value="Unassembled WGS sequence"/>
</dbReference>
<dbReference type="GO" id="GO:0003676">
    <property type="term" value="F:nucleic acid binding"/>
    <property type="evidence" value="ECO:0007669"/>
    <property type="project" value="InterPro"/>
</dbReference>
<name>A0A6G0SZL8_APHGL</name>
<gene>
    <name evidence="1" type="ORF">AGLY_015956</name>
</gene>
<evidence type="ECO:0000313" key="1">
    <source>
        <dbReference type="EMBL" id="KAE9523404.1"/>
    </source>
</evidence>
<evidence type="ECO:0000313" key="2">
    <source>
        <dbReference type="Proteomes" id="UP000475862"/>
    </source>
</evidence>
<dbReference type="InterPro" id="IPR036397">
    <property type="entry name" value="RNaseH_sf"/>
</dbReference>
<sequence>MINIQLYLYDHIMKIIPYIENNYINFMKISNTSNPEIATFFKQTQAKTAEACGVSEKTVKRITAEGNKSSSESQTACPSFTSPRKTYKRIKFASEVGFGADIVRRIVYDFYDKQWFIQMLQHLEEPSVIVMDNAPYHSVLAENYPKANVQKWLYEKGVEYSPLETLSELQLIWAQVKEDIAKKNVSSKIADVEKLVNEALDAVTVDSWKKYVSHCEKLQEDDFIKEGLRKLINFICICKQIKIVIIN</sequence>
<reference evidence="1 2" key="1">
    <citation type="submission" date="2019-08" db="EMBL/GenBank/DDBJ databases">
        <title>The genome of the soybean aphid Biotype 1, its phylome, world population structure and adaptation to the North American continent.</title>
        <authorList>
            <person name="Giordano R."/>
            <person name="Donthu R.K."/>
            <person name="Hernandez A.G."/>
            <person name="Wright C.L."/>
            <person name="Zimin A.V."/>
        </authorList>
    </citation>
    <scope>NUCLEOTIDE SEQUENCE [LARGE SCALE GENOMIC DNA]</scope>
    <source>
        <tissue evidence="1">Whole aphids</tissue>
    </source>
</reference>
<evidence type="ECO:0008006" key="3">
    <source>
        <dbReference type="Google" id="ProtNLM"/>
    </source>
</evidence>
<dbReference type="OrthoDB" id="2266637at2759"/>
<dbReference type="EMBL" id="VYZN01000079">
    <property type="protein sequence ID" value="KAE9523404.1"/>
    <property type="molecule type" value="Genomic_DNA"/>
</dbReference>
<dbReference type="AlphaFoldDB" id="A0A6G0SZL8"/>
<organism evidence="1 2">
    <name type="scientific">Aphis glycines</name>
    <name type="common">Soybean aphid</name>
    <dbReference type="NCBI Taxonomy" id="307491"/>
    <lineage>
        <taxon>Eukaryota</taxon>
        <taxon>Metazoa</taxon>
        <taxon>Ecdysozoa</taxon>
        <taxon>Arthropoda</taxon>
        <taxon>Hexapoda</taxon>
        <taxon>Insecta</taxon>
        <taxon>Pterygota</taxon>
        <taxon>Neoptera</taxon>
        <taxon>Paraneoptera</taxon>
        <taxon>Hemiptera</taxon>
        <taxon>Sternorrhyncha</taxon>
        <taxon>Aphidomorpha</taxon>
        <taxon>Aphidoidea</taxon>
        <taxon>Aphididae</taxon>
        <taxon>Aphidini</taxon>
        <taxon>Aphis</taxon>
        <taxon>Aphis</taxon>
    </lineage>
</organism>
<accession>A0A6G0SZL8</accession>
<protein>
    <recommendedName>
        <fullName evidence="3">Tc1-like transposase DDE domain-containing protein</fullName>
    </recommendedName>
</protein>
<comment type="caution">
    <text evidence="1">The sequence shown here is derived from an EMBL/GenBank/DDBJ whole genome shotgun (WGS) entry which is preliminary data.</text>
</comment>
<keyword evidence="2" id="KW-1185">Reference proteome</keyword>
<proteinExistence type="predicted"/>